<dbReference type="Pfam" id="PF14759">
    <property type="entry name" value="Reductase_C"/>
    <property type="match status" value="1"/>
</dbReference>
<dbReference type="Pfam" id="PF07992">
    <property type="entry name" value="Pyr_redox_2"/>
    <property type="match status" value="1"/>
</dbReference>
<dbReference type="SUPFAM" id="SSF51905">
    <property type="entry name" value="FAD/NAD(P)-binding domain"/>
    <property type="match status" value="1"/>
</dbReference>
<dbReference type="InterPro" id="IPR050446">
    <property type="entry name" value="FAD-oxidoreductase/Apoptosis"/>
</dbReference>
<comment type="caution">
    <text evidence="8">The sequence shown here is derived from an EMBL/GenBank/DDBJ whole genome shotgun (WGS) entry which is preliminary data.</text>
</comment>
<dbReference type="GO" id="GO:0016651">
    <property type="term" value="F:oxidoreductase activity, acting on NAD(P)H"/>
    <property type="evidence" value="ECO:0007669"/>
    <property type="project" value="TreeGrafter"/>
</dbReference>
<dbReference type="EMBL" id="QGUI02000013">
    <property type="protein sequence ID" value="MFO7191046.1"/>
    <property type="molecule type" value="Genomic_DNA"/>
</dbReference>
<reference evidence="7" key="2">
    <citation type="submission" date="2018-05" db="EMBL/GenBank/DDBJ databases">
        <authorList>
            <person name="Moura L."/>
            <person name="Setubal J.C."/>
        </authorList>
    </citation>
    <scope>NUCLEOTIDE SEQUENCE</scope>
    <source>
        <strain evidence="7">ZC4RG45</strain>
    </source>
</reference>
<dbReference type="InterPro" id="IPR023753">
    <property type="entry name" value="FAD/NAD-binding_dom"/>
</dbReference>
<reference evidence="7" key="4">
    <citation type="submission" date="2023-08" db="EMBL/GenBank/DDBJ databases">
        <authorList>
            <person name="Guima S.E.S."/>
            <person name="Martins L.F."/>
            <person name="Silva A.M."/>
            <person name="Setubal J.C."/>
        </authorList>
    </citation>
    <scope>NUCLEOTIDE SEQUENCE</scope>
    <source>
        <strain evidence="7">ZC4RG45</strain>
    </source>
</reference>
<dbReference type="STRING" id="1111738.GCA_000427905_02821"/>
<dbReference type="GO" id="GO:0005737">
    <property type="term" value="C:cytoplasm"/>
    <property type="evidence" value="ECO:0007669"/>
    <property type="project" value="TreeGrafter"/>
</dbReference>
<feature type="domain" description="FAD/NAD(P)-binding" evidence="5">
    <location>
        <begin position="5"/>
        <end position="303"/>
    </location>
</feature>
<dbReference type="InterPro" id="IPR036188">
    <property type="entry name" value="FAD/NAD-bd_sf"/>
</dbReference>
<evidence type="ECO:0000313" key="8">
    <source>
        <dbReference type="EMBL" id="PZM95432.1"/>
    </source>
</evidence>
<accession>A0A2W4J8E0</accession>
<evidence type="ECO:0000256" key="3">
    <source>
        <dbReference type="ARBA" id="ARBA00022827"/>
    </source>
</evidence>
<organism evidence="8">
    <name type="scientific">Thermocrispum agreste</name>
    <dbReference type="NCBI Taxonomy" id="37925"/>
    <lineage>
        <taxon>Bacteria</taxon>
        <taxon>Bacillati</taxon>
        <taxon>Actinomycetota</taxon>
        <taxon>Actinomycetes</taxon>
        <taxon>Pseudonocardiales</taxon>
        <taxon>Pseudonocardiaceae</taxon>
        <taxon>Thermocrispum</taxon>
    </lineage>
</organism>
<evidence type="ECO:0000259" key="5">
    <source>
        <dbReference type="Pfam" id="PF07992"/>
    </source>
</evidence>
<dbReference type="InterPro" id="IPR028202">
    <property type="entry name" value="Reductase_C"/>
</dbReference>
<protein>
    <submittedName>
        <fullName evidence="8">FAD-dependent oxidoreductase</fullName>
    </submittedName>
</protein>
<dbReference type="PANTHER" id="PTHR43557:SF2">
    <property type="entry name" value="RIESKE DOMAIN-CONTAINING PROTEIN-RELATED"/>
    <property type="match status" value="1"/>
</dbReference>
<proteinExistence type="predicted"/>
<dbReference type="InterPro" id="IPR016156">
    <property type="entry name" value="FAD/NAD-linked_Rdtase_dimer_sf"/>
</dbReference>
<evidence type="ECO:0000259" key="6">
    <source>
        <dbReference type="Pfam" id="PF14759"/>
    </source>
</evidence>
<dbReference type="PRINTS" id="PR00411">
    <property type="entry name" value="PNDRDTASEI"/>
</dbReference>
<reference evidence="7 9" key="3">
    <citation type="journal article" date="2021" name="BMC Genomics">
        <title>Genome-resolved metagenome and metatranscriptome analyses of thermophilic composting reveal key bacterial players and their metabolic interactions.</title>
        <authorList>
            <person name="Braga L.P.P."/>
            <person name="Pereira R.V."/>
            <person name="Martins L.F."/>
            <person name="Moura L.M.S."/>
            <person name="Sanchez F.B."/>
            <person name="Patane J.S.L."/>
            <person name="da Silva A.M."/>
            <person name="Setubal J.C."/>
        </authorList>
    </citation>
    <scope>NUCLEOTIDE SEQUENCE [LARGE SCALE GENOMIC DNA]</scope>
    <source>
        <strain evidence="7">ZC4RG45</strain>
    </source>
</reference>
<dbReference type="SUPFAM" id="SSF55424">
    <property type="entry name" value="FAD/NAD-linked reductases, dimerisation (C-terminal) domain"/>
    <property type="match status" value="1"/>
</dbReference>
<dbReference type="Gene3D" id="3.30.390.30">
    <property type="match status" value="1"/>
</dbReference>
<dbReference type="EMBL" id="QGUI01000477">
    <property type="protein sequence ID" value="PZM95432.1"/>
    <property type="molecule type" value="Genomic_DNA"/>
</dbReference>
<dbReference type="PRINTS" id="PR00368">
    <property type="entry name" value="FADPNR"/>
</dbReference>
<feature type="domain" description="Reductase C-terminal" evidence="6">
    <location>
        <begin position="322"/>
        <end position="388"/>
    </location>
</feature>
<sequence length="400" mass="42703">MSATTVIVGAGVAGASAALRLRTGGYQGRVVLIGDEPHPPYRRPPLSKDLLSGKTPEERIRLRPPEVWEQQGIELRTGRRVVALDVESRTLELDDGDELAYDQLLLATGGRARELPHAAAVPGVFTLRTIGDVAALRHRLRPGSSLLVVGAGLIGGEVAATASGLGCSVVLLEAERHPMSRLLPPQLAEPYAELHRRHGVELHTGVQVATFEPANGCVRVTDTTGRQWTADTVLVAVGIAPNTELAARAGIAVDERFGGIVVDEYLRTSAPGVFAAGDVACLPNVHLGGRQRVEHWTNAQEQGTAAAAGMLGERTVFDKVPWCWSDQYGKSLHVAGWPAADDEVTVRGRVEEHEFTAVFRRGGRLVAAVSMNRPKDVRIVRGLITSRPGATVDEVFAALG</sequence>
<dbReference type="PANTHER" id="PTHR43557">
    <property type="entry name" value="APOPTOSIS-INDUCING FACTOR 1"/>
    <property type="match status" value="1"/>
</dbReference>
<comment type="cofactor">
    <cofactor evidence="1">
        <name>FAD</name>
        <dbReference type="ChEBI" id="CHEBI:57692"/>
    </cofactor>
</comment>
<keyword evidence="3" id="KW-0274">FAD</keyword>
<gene>
    <name evidence="7" type="ORF">DIU77_002235</name>
    <name evidence="8" type="ORF">DIU77_12430</name>
</gene>
<evidence type="ECO:0000256" key="4">
    <source>
        <dbReference type="ARBA" id="ARBA00023002"/>
    </source>
</evidence>
<evidence type="ECO:0000256" key="2">
    <source>
        <dbReference type="ARBA" id="ARBA00022630"/>
    </source>
</evidence>
<evidence type="ECO:0000256" key="1">
    <source>
        <dbReference type="ARBA" id="ARBA00001974"/>
    </source>
</evidence>
<reference evidence="8" key="1">
    <citation type="submission" date="2018-05" db="EMBL/GenBank/DDBJ databases">
        <authorList>
            <person name="Lanie J.A."/>
            <person name="Ng W.-L."/>
            <person name="Kazmierczak K.M."/>
            <person name="Andrzejewski T.M."/>
            <person name="Davidsen T.M."/>
            <person name="Wayne K.J."/>
            <person name="Tettelin H."/>
            <person name="Glass J.I."/>
            <person name="Rusch D."/>
            <person name="Podicherti R."/>
            <person name="Tsui H.-C.T."/>
            <person name="Winkler M.E."/>
        </authorList>
    </citation>
    <scope>NUCLEOTIDE SEQUENCE</scope>
    <source>
        <strain evidence="8">ZC4RG45</strain>
    </source>
</reference>
<dbReference type="Gene3D" id="3.50.50.60">
    <property type="entry name" value="FAD/NAD(P)-binding domain"/>
    <property type="match status" value="2"/>
</dbReference>
<keyword evidence="2" id="KW-0285">Flavoprotein</keyword>
<dbReference type="Proteomes" id="UP000249324">
    <property type="component" value="Unassembled WGS sequence"/>
</dbReference>
<keyword evidence="4" id="KW-0560">Oxidoreductase</keyword>
<name>A0A2W4J8E0_9PSEU</name>
<evidence type="ECO:0000313" key="7">
    <source>
        <dbReference type="EMBL" id="MFO7191046.1"/>
    </source>
</evidence>
<evidence type="ECO:0000313" key="9">
    <source>
        <dbReference type="Proteomes" id="UP000249324"/>
    </source>
</evidence>
<dbReference type="AlphaFoldDB" id="A0A2W4J8E0"/>